<accession>A0A2S0MIU1</accession>
<evidence type="ECO:0000313" key="1">
    <source>
        <dbReference type="EMBL" id="AVO35805.1"/>
    </source>
</evidence>
<dbReference type="KEGG" id="otk:C6570_17450"/>
<name>A0A2S0MIU1_9BURK</name>
<proteinExistence type="predicted"/>
<evidence type="ECO:0000313" key="2">
    <source>
        <dbReference type="Proteomes" id="UP000239709"/>
    </source>
</evidence>
<dbReference type="AlphaFoldDB" id="A0A2S0MIU1"/>
<protein>
    <submittedName>
        <fullName evidence="1">Uncharacterized protein</fullName>
    </submittedName>
</protein>
<dbReference type="EMBL" id="CP027666">
    <property type="protein sequence ID" value="AVO35805.1"/>
    <property type="molecule type" value="Genomic_DNA"/>
</dbReference>
<reference evidence="1 2" key="1">
    <citation type="submission" date="2018-03" db="EMBL/GenBank/DDBJ databases">
        <title>Genome sequencing of Ottowia sp.</title>
        <authorList>
            <person name="Kim S.-J."/>
            <person name="Heo J."/>
            <person name="Kwon S.-W."/>
        </authorList>
    </citation>
    <scope>NUCLEOTIDE SEQUENCE [LARGE SCALE GENOMIC DNA]</scope>
    <source>
        <strain evidence="1 2">KADR8-3</strain>
    </source>
</reference>
<dbReference type="Proteomes" id="UP000239709">
    <property type="component" value="Chromosome"/>
</dbReference>
<sequence length="77" mass="8520">MDLADIQCWLYANAGDTLRIDDQRLDLKVYHTRAPHLSDAADLSGSVSTLDRYTADVASSGRSDNYQRAIGEAHKHS</sequence>
<gene>
    <name evidence="1" type="ORF">C6570_17450</name>
</gene>
<keyword evidence="2" id="KW-1185">Reference proteome</keyword>
<organism evidence="1 2">
    <name type="scientific">Ottowia oryzae</name>
    <dbReference type="NCBI Taxonomy" id="2109914"/>
    <lineage>
        <taxon>Bacteria</taxon>
        <taxon>Pseudomonadati</taxon>
        <taxon>Pseudomonadota</taxon>
        <taxon>Betaproteobacteria</taxon>
        <taxon>Burkholderiales</taxon>
        <taxon>Comamonadaceae</taxon>
        <taxon>Ottowia</taxon>
    </lineage>
</organism>
<dbReference type="RefSeq" id="WP_106704349.1">
    <property type="nucleotide sequence ID" value="NZ_CP027666.1"/>
</dbReference>